<name>A0AAP0M1G0_9ROSI</name>
<proteinExistence type="predicted"/>
<reference evidence="2 3" key="1">
    <citation type="submission" date="2024-05" db="EMBL/GenBank/DDBJ databases">
        <title>Haplotype-resolved chromosome-level genome assembly of Huyou (Citrus changshanensis).</title>
        <authorList>
            <person name="Miao C."/>
            <person name="Chen W."/>
            <person name="Wu Y."/>
            <person name="Wang L."/>
            <person name="Zhao S."/>
            <person name="Grierson D."/>
            <person name="Xu C."/>
            <person name="Chen K."/>
        </authorList>
    </citation>
    <scope>NUCLEOTIDE SEQUENCE [LARGE SCALE GENOMIC DNA]</scope>
    <source>
        <strain evidence="2">01-14</strain>
        <tissue evidence="2">Leaf</tissue>
    </source>
</reference>
<organism evidence="2 3">
    <name type="scientific">Citrus x changshan-huyou</name>
    <dbReference type="NCBI Taxonomy" id="2935761"/>
    <lineage>
        <taxon>Eukaryota</taxon>
        <taxon>Viridiplantae</taxon>
        <taxon>Streptophyta</taxon>
        <taxon>Embryophyta</taxon>
        <taxon>Tracheophyta</taxon>
        <taxon>Spermatophyta</taxon>
        <taxon>Magnoliopsida</taxon>
        <taxon>eudicotyledons</taxon>
        <taxon>Gunneridae</taxon>
        <taxon>Pentapetalae</taxon>
        <taxon>rosids</taxon>
        <taxon>malvids</taxon>
        <taxon>Sapindales</taxon>
        <taxon>Rutaceae</taxon>
        <taxon>Aurantioideae</taxon>
        <taxon>Citrus</taxon>
    </lineage>
</organism>
<evidence type="ECO:0000259" key="1">
    <source>
        <dbReference type="Pfam" id="PF11955"/>
    </source>
</evidence>
<evidence type="ECO:0000313" key="3">
    <source>
        <dbReference type="Proteomes" id="UP001428341"/>
    </source>
</evidence>
<protein>
    <recommendedName>
        <fullName evidence="1">PORR domain-containing protein</fullName>
    </recommendedName>
</protein>
<keyword evidence="3" id="KW-1185">Reference proteome</keyword>
<dbReference type="InterPro" id="IPR021099">
    <property type="entry name" value="PORR_domain"/>
</dbReference>
<dbReference type="Pfam" id="PF11955">
    <property type="entry name" value="PORR"/>
    <property type="match status" value="1"/>
</dbReference>
<dbReference type="EMBL" id="JBCGBO010000006">
    <property type="protein sequence ID" value="KAK9192650.1"/>
    <property type="molecule type" value="Genomic_DNA"/>
</dbReference>
<evidence type="ECO:0000313" key="2">
    <source>
        <dbReference type="EMBL" id="KAK9192650.1"/>
    </source>
</evidence>
<sequence>MELKEAEFDQEAATTIYCNNMLAIAMTNDVVFHVKSTHIELRDHYICDLDGFHLVPSGGDLVEKRALAVLHELLWLLVLEKKRENLFCLGDYLGFCDRFPEAYDLGKECGSNRLAQKMKNMATKEVKPNLKQYSARVVVGAAIAVAILEQR</sequence>
<comment type="caution">
    <text evidence="2">The sequence shown here is derived from an EMBL/GenBank/DDBJ whole genome shotgun (WGS) entry which is preliminary data.</text>
</comment>
<feature type="domain" description="PORR" evidence="1">
    <location>
        <begin position="58"/>
        <end position="101"/>
    </location>
</feature>
<gene>
    <name evidence="2" type="ORF">WN944_003343</name>
</gene>
<accession>A0AAP0M1G0</accession>
<dbReference type="AlphaFoldDB" id="A0AAP0M1G0"/>
<dbReference type="Proteomes" id="UP001428341">
    <property type="component" value="Unassembled WGS sequence"/>
</dbReference>
<dbReference type="GO" id="GO:0003723">
    <property type="term" value="F:RNA binding"/>
    <property type="evidence" value="ECO:0007669"/>
    <property type="project" value="InterPro"/>
</dbReference>